<dbReference type="PANTHER" id="PTHR43751">
    <property type="entry name" value="SULFATASE"/>
    <property type="match status" value="1"/>
</dbReference>
<dbReference type="Proteomes" id="UP000306229">
    <property type="component" value="Chromosome"/>
</dbReference>
<dbReference type="GO" id="GO:0016787">
    <property type="term" value="F:hydrolase activity"/>
    <property type="evidence" value="ECO:0007669"/>
    <property type="project" value="UniProtKB-KW"/>
</dbReference>
<sequence length="506" mass="56028">MLKLHNIKALTLLMALSFISCKSEKEKKEINQQPNIIVIYADDLGFGDVSAYGSEVLKTPNIDRIANEGIKFMNGYAASPTCSPSRYALLSGNYPFKKKNARVLPGNAPLIFDTSKQTLPSMLRDAGYTTGVVGKWHLGLGSENMDWNGEIKPGPLEIGFDESYIMASTNDRVPSVYVKGHRIDGLDAKDPIEVSYKENFEGEPTGKENPELLKLHPSHGHDMSIHNGISRIGFMRGGKSALFTDENMGDDFLRESKAFIDRNKEKPFFLFYSLHQPHVPRVPHPRFAGKSSLGPRGDVIMEADWDVGQLLDYLDELKLTENTIIIFSSDNGPVLDDGYKSDAVEKNGNHTPAGNLRGGKYSLFDGGTHVPFMLMWKGTIEPGISNALVSQMDLPASFASFTGQKNTTEDGENVIDALLGKSDIGRESLILGRTNGISIRHGDWILIPPHKGPKSTGKFTNIETGRDTIYQLYNVKEDIGQQHNVALKYPEMVKKLRDEINKIKAI</sequence>
<dbReference type="RefSeq" id="WP_138949612.1">
    <property type="nucleotide sequence ID" value="NZ_CP040749.1"/>
</dbReference>
<comment type="similarity">
    <text evidence="1">Belongs to the sulfatase family.</text>
</comment>
<dbReference type="InterPro" id="IPR024607">
    <property type="entry name" value="Sulfatase_CS"/>
</dbReference>
<dbReference type="KEGG" id="fbe:FF125_09845"/>
<protein>
    <submittedName>
        <fullName evidence="4">Arylsulfatase</fullName>
    </submittedName>
</protein>
<dbReference type="PROSITE" id="PS00149">
    <property type="entry name" value="SULFATASE_2"/>
    <property type="match status" value="1"/>
</dbReference>
<reference evidence="4 5" key="1">
    <citation type="submission" date="2019-05" db="EMBL/GenBank/DDBJ databases">
        <title>Algicella ahnfeltiae gen. nov., sp. nov., a novel marine bacterium of the family Flavobacteriaceae isolated from a red alga.</title>
        <authorList>
            <person name="Nedashkovskaya O.I."/>
            <person name="Kukhlevskiy A.D."/>
            <person name="Kim S.-G."/>
            <person name="Zhukova N.V."/>
            <person name="Mikhailov V.V."/>
        </authorList>
    </citation>
    <scope>NUCLEOTIDE SEQUENCE [LARGE SCALE GENOMIC DNA]</scope>
    <source>
        <strain evidence="4 5">10Alg115</strain>
    </source>
</reference>
<evidence type="ECO:0000256" key="1">
    <source>
        <dbReference type="ARBA" id="ARBA00008779"/>
    </source>
</evidence>
<dbReference type="InterPro" id="IPR017850">
    <property type="entry name" value="Alkaline_phosphatase_core_sf"/>
</dbReference>
<dbReference type="Gene3D" id="3.40.720.10">
    <property type="entry name" value="Alkaline Phosphatase, subunit A"/>
    <property type="match status" value="1"/>
</dbReference>
<keyword evidence="5" id="KW-1185">Reference proteome</keyword>
<dbReference type="AlphaFoldDB" id="A0A5B7TQZ5"/>
<evidence type="ECO:0000256" key="2">
    <source>
        <dbReference type="ARBA" id="ARBA00022801"/>
    </source>
</evidence>
<dbReference type="PROSITE" id="PS51257">
    <property type="entry name" value="PROKAR_LIPOPROTEIN"/>
    <property type="match status" value="1"/>
</dbReference>
<dbReference type="Gene3D" id="3.30.1120.10">
    <property type="match status" value="1"/>
</dbReference>
<dbReference type="PANTHER" id="PTHR43751:SF7">
    <property type="entry name" value="ARYLSULPHATASE A"/>
    <property type="match status" value="1"/>
</dbReference>
<evidence type="ECO:0000259" key="3">
    <source>
        <dbReference type="Pfam" id="PF00884"/>
    </source>
</evidence>
<dbReference type="SUPFAM" id="SSF53649">
    <property type="entry name" value="Alkaline phosphatase-like"/>
    <property type="match status" value="1"/>
</dbReference>
<accession>A0A5B7TQZ5</accession>
<dbReference type="InterPro" id="IPR052701">
    <property type="entry name" value="GAG_Ulvan_Degrading_Sulfatases"/>
</dbReference>
<name>A0A5B7TQZ5_9FLAO</name>
<organism evidence="4 5">
    <name type="scientific">Aureibaculum algae</name>
    <dbReference type="NCBI Taxonomy" id="2584122"/>
    <lineage>
        <taxon>Bacteria</taxon>
        <taxon>Pseudomonadati</taxon>
        <taxon>Bacteroidota</taxon>
        <taxon>Flavobacteriia</taxon>
        <taxon>Flavobacteriales</taxon>
        <taxon>Flavobacteriaceae</taxon>
        <taxon>Aureibaculum</taxon>
    </lineage>
</organism>
<dbReference type="EMBL" id="CP040749">
    <property type="protein sequence ID" value="QCX38720.1"/>
    <property type="molecule type" value="Genomic_DNA"/>
</dbReference>
<proteinExistence type="inferred from homology"/>
<dbReference type="InterPro" id="IPR000917">
    <property type="entry name" value="Sulfatase_N"/>
</dbReference>
<dbReference type="Pfam" id="PF00884">
    <property type="entry name" value="Sulfatase"/>
    <property type="match status" value="1"/>
</dbReference>
<gene>
    <name evidence="4" type="ORF">FF125_09845</name>
</gene>
<dbReference type="CDD" id="cd16143">
    <property type="entry name" value="ARS_like"/>
    <property type="match status" value="1"/>
</dbReference>
<keyword evidence="2" id="KW-0378">Hydrolase</keyword>
<evidence type="ECO:0000313" key="5">
    <source>
        <dbReference type="Proteomes" id="UP000306229"/>
    </source>
</evidence>
<evidence type="ECO:0000313" key="4">
    <source>
        <dbReference type="EMBL" id="QCX38720.1"/>
    </source>
</evidence>
<feature type="domain" description="Sulfatase N-terminal" evidence="3">
    <location>
        <begin position="34"/>
        <end position="403"/>
    </location>
</feature>
<dbReference type="OrthoDB" id="9765065at2"/>